<name>A0A937W7M6_UNCTE</name>
<organism evidence="2 3">
    <name type="scientific">Tectimicrobiota bacterium</name>
    <dbReference type="NCBI Taxonomy" id="2528274"/>
    <lineage>
        <taxon>Bacteria</taxon>
        <taxon>Pseudomonadati</taxon>
        <taxon>Nitrospinota/Tectimicrobiota group</taxon>
        <taxon>Candidatus Tectimicrobiota</taxon>
    </lineage>
</organism>
<dbReference type="AlphaFoldDB" id="A0A937W7M6"/>
<feature type="non-terminal residue" evidence="2">
    <location>
        <position position="608"/>
    </location>
</feature>
<comment type="caution">
    <text evidence="2">The sequence shown here is derived from an EMBL/GenBank/DDBJ whole genome shotgun (WGS) entry which is preliminary data.</text>
</comment>
<dbReference type="EMBL" id="VGLS01000937">
    <property type="protein sequence ID" value="MBM3226511.1"/>
    <property type="molecule type" value="Genomic_DNA"/>
</dbReference>
<proteinExistence type="predicted"/>
<dbReference type="Gene3D" id="3.20.20.370">
    <property type="entry name" value="Glycoside hydrolase/deacetylase"/>
    <property type="match status" value="2"/>
</dbReference>
<dbReference type="PANTHER" id="PTHR43123:SF4">
    <property type="entry name" value="POLYSACCHARIDE DEACETYLASE"/>
    <property type="match status" value="1"/>
</dbReference>
<dbReference type="InterPro" id="IPR011330">
    <property type="entry name" value="Glyco_hydro/deAcase_b/a-brl"/>
</dbReference>
<dbReference type="SUPFAM" id="SSF88713">
    <property type="entry name" value="Glycoside hydrolase/deacetylase"/>
    <property type="match status" value="2"/>
</dbReference>
<evidence type="ECO:0000313" key="2">
    <source>
        <dbReference type="EMBL" id="MBM3226511.1"/>
    </source>
</evidence>
<dbReference type="InterPro" id="IPR002509">
    <property type="entry name" value="NODB_dom"/>
</dbReference>
<sequence>MFVQIFARTSTKEGGRTMPAQRAHGMDQEVYPWSPIIARPVLRWPHNARVALAVIVNLEHWDWEMPPQTPLAVSPLGGPEGLWSGNQPDFPDIGGYGNHEYGNRVGIFRLLAVLDKYGITPTLALDKAVADHYPFLIQEGQRRGAEFIAHGLSRRRIIHTGMSEDEERQYIHDAIAAVEQATGRRPVGWSGPDFQETPRTPNLLAAAGIRYVCDWGNDEQPYKMTPQTGELYSLGVNAYLDDNYIHLHGRRTIHEVNRLWREWFDGLYADGATTGRVMVLHLHPWIMGQPWRIRHLDEVLGHITAHAGVWTATGTAIIDWFTAQSGEPGQRAGANVDPPRAGAPSRPMALPPGRFAYAPITERPIIRWPGNARVAFWVAPNMEFFEYLPENRPTRPDIPHYARMDYGNRVGFWRMLDVLNRHQVRACCCLNLEILDHFPEITEAMIAANWDYMAHGLYNSRPIYHYTEAQERAYWQDCITHVQAMTGKRLKGRLGGGAGYTVRTDDLMAEAGCLYHTSWIIDDQPWPINVRGGQKFIYVPYTGQTNDAGMLAWNREADYFLQMIKDQFDTLYREGADNGRVMCLALHPHNIGRPNAARHLDEALRYIL</sequence>
<dbReference type="Pfam" id="PF01522">
    <property type="entry name" value="Polysacc_deac_1"/>
    <property type="match status" value="2"/>
</dbReference>
<protein>
    <recommendedName>
        <fullName evidence="1">NodB homology domain-containing protein</fullName>
    </recommendedName>
</protein>
<evidence type="ECO:0000259" key="1">
    <source>
        <dbReference type="Pfam" id="PF01522"/>
    </source>
</evidence>
<feature type="domain" description="NodB homology" evidence="1">
    <location>
        <begin position="405"/>
        <end position="513"/>
    </location>
</feature>
<dbReference type="Proteomes" id="UP000712673">
    <property type="component" value="Unassembled WGS sequence"/>
</dbReference>
<dbReference type="GO" id="GO:0016810">
    <property type="term" value="F:hydrolase activity, acting on carbon-nitrogen (but not peptide) bonds"/>
    <property type="evidence" value="ECO:0007669"/>
    <property type="project" value="InterPro"/>
</dbReference>
<dbReference type="PANTHER" id="PTHR43123">
    <property type="entry name" value="POLYSACCHARIDE DEACETYLASE-RELATED"/>
    <property type="match status" value="1"/>
</dbReference>
<gene>
    <name evidence="2" type="ORF">FJZ47_22330</name>
</gene>
<reference evidence="2" key="1">
    <citation type="submission" date="2019-03" db="EMBL/GenBank/DDBJ databases">
        <title>Lake Tanganyika Metagenome-Assembled Genomes (MAGs).</title>
        <authorList>
            <person name="Tran P."/>
        </authorList>
    </citation>
    <scope>NUCLEOTIDE SEQUENCE</scope>
    <source>
        <strain evidence="2">K_DeepCast_65m_m2_066</strain>
    </source>
</reference>
<accession>A0A937W7M6</accession>
<dbReference type="GO" id="GO:0005975">
    <property type="term" value="P:carbohydrate metabolic process"/>
    <property type="evidence" value="ECO:0007669"/>
    <property type="project" value="InterPro"/>
</dbReference>
<feature type="domain" description="NodB homology" evidence="1">
    <location>
        <begin position="109"/>
        <end position="212"/>
    </location>
</feature>
<evidence type="ECO:0000313" key="3">
    <source>
        <dbReference type="Proteomes" id="UP000712673"/>
    </source>
</evidence>